<name>A0ABS4TQ02_9PSEU</name>
<keyword evidence="2" id="KW-1185">Reference proteome</keyword>
<proteinExistence type="predicted"/>
<protein>
    <submittedName>
        <fullName evidence="1">Nucleoside-diphosphate-sugar epimerase</fullName>
    </submittedName>
</protein>
<dbReference type="EMBL" id="JAGINW010000001">
    <property type="protein sequence ID" value="MBP2326030.1"/>
    <property type="molecule type" value="Genomic_DNA"/>
</dbReference>
<dbReference type="PANTHER" id="PTHR48079:SF6">
    <property type="entry name" value="NAD(P)-BINDING DOMAIN-CONTAINING PROTEIN-RELATED"/>
    <property type="match status" value="1"/>
</dbReference>
<sequence>MVRLPATVHGKGDHGFVPELISIARATGVSGYLGDGSNHWPAVHRYDAARLFTAALQQAPAGARFHGVAEEGVLLRDIAEVIGRHLRLRVRAIAPEDAAGHFGWLAGFLAASVVASSVLTQKQLGWHPGEIELIPDLDEGHYFQDR</sequence>
<gene>
    <name evidence="1" type="ORF">JOF56_006415</name>
</gene>
<dbReference type="InterPro" id="IPR036291">
    <property type="entry name" value="NAD(P)-bd_dom_sf"/>
</dbReference>
<dbReference type="RefSeq" id="WP_209643151.1">
    <property type="nucleotide sequence ID" value="NZ_JAGINW010000001.1"/>
</dbReference>
<dbReference type="InterPro" id="IPR051783">
    <property type="entry name" value="NAD(P)-dependent_oxidoreduct"/>
</dbReference>
<organism evidence="1 2">
    <name type="scientific">Kibdelosporangium banguiense</name>
    <dbReference type="NCBI Taxonomy" id="1365924"/>
    <lineage>
        <taxon>Bacteria</taxon>
        <taxon>Bacillati</taxon>
        <taxon>Actinomycetota</taxon>
        <taxon>Actinomycetes</taxon>
        <taxon>Pseudonocardiales</taxon>
        <taxon>Pseudonocardiaceae</taxon>
        <taxon>Kibdelosporangium</taxon>
    </lineage>
</organism>
<dbReference type="Proteomes" id="UP001519332">
    <property type="component" value="Unassembled WGS sequence"/>
</dbReference>
<dbReference type="SUPFAM" id="SSF51735">
    <property type="entry name" value="NAD(P)-binding Rossmann-fold domains"/>
    <property type="match status" value="1"/>
</dbReference>
<evidence type="ECO:0000313" key="1">
    <source>
        <dbReference type="EMBL" id="MBP2326030.1"/>
    </source>
</evidence>
<dbReference type="Gene3D" id="3.40.50.720">
    <property type="entry name" value="NAD(P)-binding Rossmann-like Domain"/>
    <property type="match status" value="1"/>
</dbReference>
<evidence type="ECO:0000313" key="2">
    <source>
        <dbReference type="Proteomes" id="UP001519332"/>
    </source>
</evidence>
<accession>A0ABS4TQ02</accession>
<dbReference type="PANTHER" id="PTHR48079">
    <property type="entry name" value="PROTEIN YEEZ"/>
    <property type="match status" value="1"/>
</dbReference>
<comment type="caution">
    <text evidence="1">The sequence shown here is derived from an EMBL/GenBank/DDBJ whole genome shotgun (WGS) entry which is preliminary data.</text>
</comment>
<reference evidence="1 2" key="1">
    <citation type="submission" date="2021-03" db="EMBL/GenBank/DDBJ databases">
        <title>Sequencing the genomes of 1000 actinobacteria strains.</title>
        <authorList>
            <person name="Klenk H.-P."/>
        </authorList>
    </citation>
    <scope>NUCLEOTIDE SEQUENCE [LARGE SCALE GENOMIC DNA]</scope>
    <source>
        <strain evidence="1 2">DSM 46670</strain>
    </source>
</reference>